<feature type="compositionally biased region" description="Basic and acidic residues" evidence="1">
    <location>
        <begin position="73"/>
        <end position="83"/>
    </location>
</feature>
<feature type="transmembrane region" description="Helical" evidence="2">
    <location>
        <begin position="94"/>
        <end position="113"/>
    </location>
</feature>
<organism evidence="4">
    <name type="scientific">Candidatus Kentrum sp. FW</name>
    <dbReference type="NCBI Taxonomy" id="2126338"/>
    <lineage>
        <taxon>Bacteria</taxon>
        <taxon>Pseudomonadati</taxon>
        <taxon>Pseudomonadota</taxon>
        <taxon>Gammaproteobacteria</taxon>
        <taxon>Candidatus Kentrum</taxon>
    </lineage>
</organism>
<proteinExistence type="predicted"/>
<dbReference type="InterPro" id="IPR016187">
    <property type="entry name" value="CTDL_fold"/>
</dbReference>
<feature type="region of interest" description="Disordered" evidence="1">
    <location>
        <begin position="49"/>
        <end position="86"/>
    </location>
</feature>
<dbReference type="InterPro" id="IPR051043">
    <property type="entry name" value="Sulfatase_Mod_Factor_Kinase"/>
</dbReference>
<dbReference type="PANTHER" id="PTHR23150:SF35">
    <property type="entry name" value="BLL6746 PROTEIN"/>
    <property type="match status" value="1"/>
</dbReference>
<evidence type="ECO:0000259" key="3">
    <source>
        <dbReference type="Pfam" id="PF03781"/>
    </source>
</evidence>
<keyword evidence="2" id="KW-1133">Transmembrane helix</keyword>
<evidence type="ECO:0000313" key="4">
    <source>
        <dbReference type="EMBL" id="VFJ52039.1"/>
    </source>
</evidence>
<accession>A0A450SGA9</accession>
<feature type="compositionally biased region" description="Basic and acidic residues" evidence="1">
    <location>
        <begin position="133"/>
        <end position="147"/>
    </location>
</feature>
<dbReference type="Gene3D" id="3.90.1580.10">
    <property type="entry name" value="paralog of FGE (formylglycine-generating enzyme)"/>
    <property type="match status" value="1"/>
</dbReference>
<dbReference type="SUPFAM" id="SSF56436">
    <property type="entry name" value="C-type lectin-like"/>
    <property type="match status" value="1"/>
</dbReference>
<sequence>MLRLEEAGKLPTRCHDLRTLLAPLLCKSPHEQERFQEILDAWCASEAAESIDATSPEDGPAESKSPSASDESDQGRKAPEHSSKPAASPRRKRWFIVVFSIGLLLPVLVWFLLPQQPENNVPVESGVSEQPESPDKTPEQKQPKPEPVENLSTDYLNQTLNPLPPRQPPETLALSAKFRRYLFRIGIAFVSLPFIGALLWLLWLWRRRWIALYRGAGGADDPFSHIRLSAPLDDIFTDPAVRAAPRRLHWPQLRATRRLDERATVAESVRQSGLFVPVYRKHPEVPDVVVLVEHRHGVDHLAGLGVLVVRRLIEEGLVVHRYDHHLDPRLLRGEEGQCALSEVTDRHPNARLLLIGDASALVNLWEGMPKQWVVSTFLTWNHRGILDTRQGSGWYKVGLGSEPQQARAGWGELHDPQQDSQWTAGQKFRDTLESGGQGPQMIVIPAGEFMMGSKEDEEELRENEGPRHRVRIGKAFALGVTEVTFHDYDRFARATGRRLPDDENWGRGKRPVIHVDWEDATAYARWLSEQTGKKYRLPTEAEWEYAARAGTTTRYWWGNEVGSNRANCAVCGSRWDGEKTAPVGSFQPHAFGLFDMSGNVWEWTQDCWHGSYKNAPMDGSTWGEEDDGDCGRRVVRGGGWFNKPWYIRSALRYWNSTVDAGDYLGFRVARDFRFFALYPFALCNPSACARIARNFGYSICIFTYLLNGSTNPQGHFRLLCVVGMVSEALPRTFDSSFIFAIPGLGSRHSSPG</sequence>
<dbReference type="Pfam" id="PF03781">
    <property type="entry name" value="FGE-sulfatase"/>
    <property type="match status" value="1"/>
</dbReference>
<evidence type="ECO:0000256" key="1">
    <source>
        <dbReference type="SAM" id="MobiDB-lite"/>
    </source>
</evidence>
<feature type="transmembrane region" description="Helical" evidence="2">
    <location>
        <begin position="181"/>
        <end position="205"/>
    </location>
</feature>
<name>A0A450SGA9_9GAMM</name>
<dbReference type="GO" id="GO:0120147">
    <property type="term" value="F:formylglycine-generating oxidase activity"/>
    <property type="evidence" value="ECO:0007669"/>
    <property type="project" value="TreeGrafter"/>
</dbReference>
<dbReference type="EMBL" id="CAADFD010000011">
    <property type="protein sequence ID" value="VFJ52039.1"/>
    <property type="molecule type" value="Genomic_DNA"/>
</dbReference>
<dbReference type="AlphaFoldDB" id="A0A450SGA9"/>
<reference evidence="4" key="1">
    <citation type="submission" date="2019-02" db="EMBL/GenBank/DDBJ databases">
        <authorList>
            <person name="Gruber-Vodicka R. H."/>
            <person name="Seah K. B. B."/>
        </authorList>
    </citation>
    <scope>NUCLEOTIDE SEQUENCE</scope>
    <source>
        <strain evidence="4">BECK_BZ106</strain>
    </source>
</reference>
<dbReference type="InterPro" id="IPR042095">
    <property type="entry name" value="SUMF_sf"/>
</dbReference>
<dbReference type="InterPro" id="IPR005532">
    <property type="entry name" value="SUMF_dom"/>
</dbReference>
<feature type="region of interest" description="Disordered" evidence="1">
    <location>
        <begin position="122"/>
        <end position="150"/>
    </location>
</feature>
<evidence type="ECO:0000256" key="2">
    <source>
        <dbReference type="SAM" id="Phobius"/>
    </source>
</evidence>
<keyword evidence="2" id="KW-0472">Membrane</keyword>
<dbReference type="PANTHER" id="PTHR23150">
    <property type="entry name" value="SULFATASE MODIFYING FACTOR 1, 2"/>
    <property type="match status" value="1"/>
</dbReference>
<protein>
    <submittedName>
        <fullName evidence="4">Formylglycine-generating enzyme, required for sulfatase activity, contains SUMF1/FGE domain</fullName>
    </submittedName>
</protein>
<gene>
    <name evidence="4" type="ORF">BECKFW1821B_GA0114236_101117</name>
</gene>
<feature type="domain" description="Sulfatase-modifying factor enzyme-like" evidence="3">
    <location>
        <begin position="438"/>
        <end position="670"/>
    </location>
</feature>
<keyword evidence="2" id="KW-0812">Transmembrane</keyword>